<protein>
    <submittedName>
        <fullName evidence="1">Uncharacterized protein</fullName>
    </submittedName>
</protein>
<gene>
    <name evidence="1" type="ORF">SAMN05444171_4763</name>
</gene>
<dbReference type="Proteomes" id="UP000183208">
    <property type="component" value="Unassembled WGS sequence"/>
</dbReference>
<organism evidence="1 2">
    <name type="scientific">Bradyrhizobium lablabi</name>
    <dbReference type="NCBI Taxonomy" id="722472"/>
    <lineage>
        <taxon>Bacteria</taxon>
        <taxon>Pseudomonadati</taxon>
        <taxon>Pseudomonadota</taxon>
        <taxon>Alphaproteobacteria</taxon>
        <taxon>Hyphomicrobiales</taxon>
        <taxon>Nitrobacteraceae</taxon>
        <taxon>Bradyrhizobium</taxon>
    </lineage>
</organism>
<dbReference type="EMBL" id="FNTI01000001">
    <property type="protein sequence ID" value="SED67199.1"/>
    <property type="molecule type" value="Genomic_DNA"/>
</dbReference>
<reference evidence="1 2" key="1">
    <citation type="submission" date="2016-10" db="EMBL/GenBank/DDBJ databases">
        <authorList>
            <person name="de Groot N.N."/>
        </authorList>
    </citation>
    <scope>NUCLEOTIDE SEQUENCE [LARGE SCALE GENOMIC DNA]</scope>
    <source>
        <strain evidence="1 2">GAS522</strain>
    </source>
</reference>
<sequence>MIFDIISVIILFQTIRVLSRLIRQRHGDVLDYVPRQKSTLF</sequence>
<evidence type="ECO:0000313" key="2">
    <source>
        <dbReference type="Proteomes" id="UP000183208"/>
    </source>
</evidence>
<dbReference type="AlphaFoldDB" id="A0A1M7C8S0"/>
<evidence type="ECO:0000313" key="1">
    <source>
        <dbReference type="EMBL" id="SED67199.1"/>
    </source>
</evidence>
<accession>A0A1M7C8S0</accession>
<name>A0A1M7C8S0_9BRAD</name>
<proteinExistence type="predicted"/>